<dbReference type="RefSeq" id="WP_052348607.1">
    <property type="nucleotide sequence ID" value="NZ_DF820496.1"/>
</dbReference>
<dbReference type="GO" id="GO:0009253">
    <property type="term" value="P:peptidoglycan catabolic process"/>
    <property type="evidence" value="ECO:0007669"/>
    <property type="project" value="InterPro"/>
</dbReference>
<dbReference type="SMART" id="SM00641">
    <property type="entry name" value="Glyco_25"/>
    <property type="match status" value="1"/>
</dbReference>
<dbReference type="InterPro" id="IPR018077">
    <property type="entry name" value="Glyco_hydro_fam25_subgr"/>
</dbReference>
<feature type="domain" description="Lytic exoenzyme target recognition" evidence="4">
    <location>
        <begin position="238"/>
        <end position="319"/>
    </location>
</feature>
<evidence type="ECO:0000259" key="4">
    <source>
        <dbReference type="Pfam" id="PF16775"/>
    </source>
</evidence>
<keyword evidence="6" id="KW-1185">Reference proteome</keyword>
<dbReference type="eggNOG" id="COG5632">
    <property type="taxonomic scope" value="Bacteria"/>
</dbReference>
<dbReference type="GO" id="GO:0016052">
    <property type="term" value="P:carbohydrate catabolic process"/>
    <property type="evidence" value="ECO:0007669"/>
    <property type="project" value="TreeGrafter"/>
</dbReference>
<dbReference type="STRING" id="1329250.WOSG25_130020"/>
<gene>
    <name evidence="5" type="ORF">WOSG25_130020</name>
</gene>
<evidence type="ECO:0000313" key="5">
    <source>
        <dbReference type="EMBL" id="GAK31650.1"/>
    </source>
</evidence>
<evidence type="ECO:0000256" key="2">
    <source>
        <dbReference type="ARBA" id="ARBA00022801"/>
    </source>
</evidence>
<reference evidence="6" key="1">
    <citation type="journal article" date="2014" name="Genome Announc.">
        <title>Draft genome sequence of Weissella oryzae SG25T, isolated from fermented rice grains.</title>
        <authorList>
            <person name="Tanizawa Y."/>
            <person name="Fujisawa T."/>
            <person name="Mochizuki T."/>
            <person name="Kaminuma E."/>
            <person name="Suzuki Y."/>
            <person name="Nakamura Y."/>
            <person name="Tohno M."/>
        </authorList>
    </citation>
    <scope>NUCLEOTIDE SEQUENCE [LARGE SCALE GENOMIC DNA]</scope>
    <source>
        <strain evidence="6">DSM 25784 / JCM 18191 / LMG 30913 / SG25</strain>
    </source>
</reference>
<accession>A0A069CV11</accession>
<dbReference type="PANTHER" id="PTHR34135:SF2">
    <property type="entry name" value="LYSOZYME"/>
    <property type="match status" value="1"/>
</dbReference>
<dbReference type="PROSITE" id="PS51904">
    <property type="entry name" value="GLYCOSYL_HYDROL_F25_2"/>
    <property type="match status" value="1"/>
</dbReference>
<sequence length="340" mass="36973">MLNGIDISNYQADLNAGLIGADFIIVKATEGLNYINPVADQHYQQAKTAGKLLGVYHFMTADDPRAQAEFFVNNVGGYVGEAVLVLDFEAGGLALGSNGAKVFLDRVKELTGVAPLIYMSKCTINQMDWSAVAPEYGLWAAQYANYARTGYLSDPWTDDTGWGAWGQPALFQYSSSGALNGYAGNLDLDIAYMDADAWHKFAGKDTANPDINNGPQPQPNKVVDQVLNVGDNFSFADQIYRVDELKMVHDFWQFISYELAGGNDANWENNGVPAALVDEVTVGTLSAEGQDQVLQVGSYAKFKKTEPWTVLEVNAESNGVKVDTDGYGTLWLDATTLTKI</sequence>
<keyword evidence="2" id="KW-0378">Hydrolase</keyword>
<evidence type="ECO:0000313" key="6">
    <source>
        <dbReference type="Proteomes" id="UP000030643"/>
    </source>
</evidence>
<dbReference type="InterPro" id="IPR017853">
    <property type="entry name" value="GH"/>
</dbReference>
<dbReference type="EMBL" id="DF820496">
    <property type="protein sequence ID" value="GAK31650.1"/>
    <property type="molecule type" value="Genomic_DNA"/>
</dbReference>
<dbReference type="GO" id="GO:0016998">
    <property type="term" value="P:cell wall macromolecule catabolic process"/>
    <property type="evidence" value="ECO:0007669"/>
    <property type="project" value="InterPro"/>
</dbReference>
<keyword evidence="3" id="KW-0326">Glycosidase</keyword>
<dbReference type="PANTHER" id="PTHR34135">
    <property type="entry name" value="LYSOZYME"/>
    <property type="match status" value="1"/>
</dbReference>
<proteinExistence type="inferred from homology"/>
<comment type="similarity">
    <text evidence="1">Belongs to the glycosyl hydrolase 25 family.</text>
</comment>
<protein>
    <submittedName>
        <fullName evidence="5">Lyzozyme M1</fullName>
    </submittedName>
</protein>
<dbReference type="Pfam" id="PF01183">
    <property type="entry name" value="Glyco_hydro_25"/>
    <property type="match status" value="1"/>
</dbReference>
<dbReference type="InterPro" id="IPR038263">
    <property type="entry name" value="Lytic_exo_TRD_sf"/>
</dbReference>
<dbReference type="Gene3D" id="2.40.50.670">
    <property type="match status" value="1"/>
</dbReference>
<evidence type="ECO:0000256" key="1">
    <source>
        <dbReference type="ARBA" id="ARBA00010646"/>
    </source>
</evidence>
<dbReference type="OrthoDB" id="9783374at2"/>
<dbReference type="SUPFAM" id="SSF51445">
    <property type="entry name" value="(Trans)glycosidases"/>
    <property type="match status" value="1"/>
</dbReference>
<dbReference type="eggNOG" id="COG3757">
    <property type="taxonomic scope" value="Bacteria"/>
</dbReference>
<organism evidence="5 6">
    <name type="scientific">Weissella oryzae (strain DSM 25784 / JCM 18191 / LMG 30913 / SG25)</name>
    <dbReference type="NCBI Taxonomy" id="1329250"/>
    <lineage>
        <taxon>Bacteria</taxon>
        <taxon>Bacillati</taxon>
        <taxon>Bacillota</taxon>
        <taxon>Bacilli</taxon>
        <taxon>Lactobacillales</taxon>
        <taxon>Lactobacillaceae</taxon>
        <taxon>Weissella</taxon>
    </lineage>
</organism>
<dbReference type="Pfam" id="PF16775">
    <property type="entry name" value="ZoocinA_TRD"/>
    <property type="match status" value="1"/>
</dbReference>
<dbReference type="GO" id="GO:0003796">
    <property type="term" value="F:lysozyme activity"/>
    <property type="evidence" value="ECO:0007669"/>
    <property type="project" value="InterPro"/>
</dbReference>
<name>A0A069CV11_WEIOS</name>
<evidence type="ECO:0000256" key="3">
    <source>
        <dbReference type="ARBA" id="ARBA00023295"/>
    </source>
</evidence>
<dbReference type="InterPro" id="IPR002053">
    <property type="entry name" value="Glyco_hydro_25"/>
</dbReference>
<dbReference type="AlphaFoldDB" id="A0A069CV11"/>
<dbReference type="Gene3D" id="3.20.20.80">
    <property type="entry name" value="Glycosidases"/>
    <property type="match status" value="1"/>
</dbReference>
<dbReference type="InterPro" id="IPR031898">
    <property type="entry name" value="ZoocinA_TRD"/>
</dbReference>
<dbReference type="Proteomes" id="UP000030643">
    <property type="component" value="Unassembled WGS sequence"/>
</dbReference>